<gene>
    <name evidence="2" type="ORF">D3870_11970</name>
</gene>
<name>A0A418X2E5_9BURK</name>
<dbReference type="OrthoDB" id="5705788at2"/>
<sequence>MATRKECDQYAEELNDRLDALIRWAIANWPKRDFPLLQSDFAQSRREIGGIIGPKLGDGEPDNTATGSTHNAPPYIAMNPMPWP</sequence>
<comment type="caution">
    <text evidence="2">The sequence shown here is derived from an EMBL/GenBank/DDBJ whole genome shotgun (WGS) entry which is preliminary data.</text>
</comment>
<dbReference type="RefSeq" id="WP_119739382.1">
    <property type="nucleotide sequence ID" value="NZ_QYUN01000002.1"/>
</dbReference>
<keyword evidence="3" id="KW-1185">Reference proteome</keyword>
<proteinExistence type="predicted"/>
<accession>A0A418X2E5</accession>
<dbReference type="EMBL" id="QYUN01000002">
    <property type="protein sequence ID" value="RJG06632.1"/>
    <property type="molecule type" value="Genomic_DNA"/>
</dbReference>
<reference evidence="2 3" key="1">
    <citation type="submission" date="2018-09" db="EMBL/GenBank/DDBJ databases">
        <authorList>
            <person name="Zhu H."/>
        </authorList>
    </citation>
    <scope>NUCLEOTIDE SEQUENCE [LARGE SCALE GENOMIC DNA]</scope>
    <source>
        <strain evidence="2 3">K2R10-39</strain>
    </source>
</reference>
<organism evidence="2 3">
    <name type="scientific">Noviherbaspirillum cavernae</name>
    <dbReference type="NCBI Taxonomy" id="2320862"/>
    <lineage>
        <taxon>Bacteria</taxon>
        <taxon>Pseudomonadati</taxon>
        <taxon>Pseudomonadota</taxon>
        <taxon>Betaproteobacteria</taxon>
        <taxon>Burkholderiales</taxon>
        <taxon>Oxalobacteraceae</taxon>
        <taxon>Noviherbaspirillum</taxon>
    </lineage>
</organism>
<feature type="region of interest" description="Disordered" evidence="1">
    <location>
        <begin position="51"/>
        <end position="84"/>
    </location>
</feature>
<dbReference type="AlphaFoldDB" id="A0A418X2E5"/>
<evidence type="ECO:0000256" key="1">
    <source>
        <dbReference type="SAM" id="MobiDB-lite"/>
    </source>
</evidence>
<evidence type="ECO:0000313" key="3">
    <source>
        <dbReference type="Proteomes" id="UP000285190"/>
    </source>
</evidence>
<protein>
    <submittedName>
        <fullName evidence="2">Uncharacterized protein</fullName>
    </submittedName>
</protein>
<evidence type="ECO:0000313" key="2">
    <source>
        <dbReference type="EMBL" id="RJG06632.1"/>
    </source>
</evidence>
<dbReference type="Proteomes" id="UP000285190">
    <property type="component" value="Unassembled WGS sequence"/>
</dbReference>